<dbReference type="AlphaFoldDB" id="A0A251YK07"/>
<evidence type="ECO:0000259" key="10">
    <source>
        <dbReference type="Pfam" id="PF00365"/>
    </source>
</evidence>
<evidence type="ECO:0000256" key="4">
    <source>
        <dbReference type="ARBA" id="ARBA00022679"/>
    </source>
</evidence>
<comment type="catalytic activity">
    <reaction evidence="9">
        <text>beta-D-fructose 6-phosphate + ATP = beta-D-fructose 1,6-bisphosphate + ADP + H(+)</text>
        <dbReference type="Rhea" id="RHEA:16109"/>
        <dbReference type="ChEBI" id="CHEBI:15378"/>
        <dbReference type="ChEBI" id="CHEBI:30616"/>
        <dbReference type="ChEBI" id="CHEBI:32966"/>
        <dbReference type="ChEBI" id="CHEBI:57634"/>
        <dbReference type="ChEBI" id="CHEBI:456216"/>
        <dbReference type="EC" id="2.7.1.11"/>
    </reaction>
</comment>
<evidence type="ECO:0000256" key="9">
    <source>
        <dbReference type="HAMAP-Rule" id="MF_01976"/>
    </source>
</evidence>
<comment type="function">
    <text evidence="9">Catalyzes the phosphorylation of D-fructose 6-phosphate to fructose 1,6-bisphosphate by ATP, the first committing step of glycolysis.</text>
</comment>
<dbReference type="GO" id="GO:0061621">
    <property type="term" value="P:canonical glycolysis"/>
    <property type="evidence" value="ECO:0007669"/>
    <property type="project" value="TreeGrafter"/>
</dbReference>
<evidence type="ECO:0000256" key="1">
    <source>
        <dbReference type="ARBA" id="ARBA00001946"/>
    </source>
</evidence>
<feature type="binding site" evidence="9">
    <location>
        <begin position="91"/>
        <end position="92"/>
    </location>
    <ligand>
        <name>ATP</name>
        <dbReference type="ChEBI" id="CHEBI:30616"/>
    </ligand>
</feature>
<comment type="caution">
    <text evidence="11">The sequence shown here is derived from an EMBL/GenBank/DDBJ whole genome shotgun (WGS) entry which is preliminary data.</text>
</comment>
<dbReference type="GO" id="GO:0048029">
    <property type="term" value="F:monosaccharide binding"/>
    <property type="evidence" value="ECO:0007669"/>
    <property type="project" value="TreeGrafter"/>
</dbReference>
<dbReference type="PIRSF" id="PIRSF000532">
    <property type="entry name" value="ATP_PFK_prok"/>
    <property type="match status" value="1"/>
</dbReference>
<dbReference type="GO" id="GO:0005524">
    <property type="term" value="F:ATP binding"/>
    <property type="evidence" value="ECO:0007669"/>
    <property type="project" value="UniProtKB-KW"/>
</dbReference>
<dbReference type="Gene3D" id="3.40.50.460">
    <property type="entry name" value="Phosphofructokinase domain"/>
    <property type="match status" value="1"/>
</dbReference>
<comment type="subcellular location">
    <subcellularLocation>
        <location evidence="9">Cytoplasm</location>
    </subcellularLocation>
</comment>
<feature type="site" description="Important for substrate specificity; cannot use PPi as phosphoryl donor" evidence="9">
    <location>
        <position position="123"/>
    </location>
</feature>
<keyword evidence="12" id="KW-1185">Reference proteome</keyword>
<feature type="domain" description="Phosphofructokinase" evidence="10">
    <location>
        <begin position="21"/>
        <end position="315"/>
    </location>
</feature>
<dbReference type="EC" id="2.7.1.11" evidence="9"/>
<evidence type="ECO:0000256" key="5">
    <source>
        <dbReference type="ARBA" id="ARBA00022723"/>
    </source>
</evidence>
<evidence type="ECO:0000256" key="2">
    <source>
        <dbReference type="ARBA" id="ARBA00004679"/>
    </source>
</evidence>
<organism evidence="11 12">
    <name type="scientific">Clavibacter michiganensis</name>
    <dbReference type="NCBI Taxonomy" id="28447"/>
    <lineage>
        <taxon>Bacteria</taxon>
        <taxon>Bacillati</taxon>
        <taxon>Actinomycetota</taxon>
        <taxon>Actinomycetes</taxon>
        <taxon>Micrococcales</taxon>
        <taxon>Microbacteriaceae</taxon>
        <taxon>Clavibacter</taxon>
    </lineage>
</organism>
<feature type="active site" description="Proton acceptor" evidence="9">
    <location>
        <position position="146"/>
    </location>
</feature>
<feature type="binding site" evidence="9">
    <location>
        <position position="29"/>
    </location>
    <ligand>
        <name>ATP</name>
        <dbReference type="ChEBI" id="CHEBI:30616"/>
    </ligand>
</feature>
<gene>
    <name evidence="11" type="primary">pfp</name>
    <name evidence="9" type="synonym">pfkA</name>
    <name evidence="11" type="ORF">BFL37_11590</name>
</gene>
<dbReference type="InterPro" id="IPR035966">
    <property type="entry name" value="PKF_sf"/>
</dbReference>
<dbReference type="InterPro" id="IPR000023">
    <property type="entry name" value="Phosphofructokinase_dom"/>
</dbReference>
<sequence length="360" mass="38498">MIPVRPPRPEQRAVPHDGRVRIGILTSGGDCPGLNAVIRGAVLKGTTIHKQEFVGFRDGWRGVVDGDVMPLARRDIQGIGKQGGTILGTSRTNPFEGDGGVERIQENLDRLGIDAILAIGGEGTLAAAKRLTDAGLKIVGVPKTVDNDLDATDYTFGFDTAVQIATDAMDRLRTTGDSHSRCMVAEVMGRHVGWIALHSGMAAGAHAILIPEQKTSMDEIIAWVRSAYDRGRAPLVVVAEGFVPEHASDAHGERGLDAFGRPRLGGIGEQLAPIIEERTGIETRATTLGHIQRGGTPSSYDRVLATRLGLAAVDSVRDGHWGRMVALRGTDIVHVGFEEALGRLKTVPQHRYDEAAILFG</sequence>
<feature type="binding site" evidence="9">
    <location>
        <position position="284"/>
    </location>
    <ligand>
        <name>substrate</name>
        <note>ligand shared between dimeric partners</note>
    </ligand>
</feature>
<keyword evidence="9" id="KW-0067">ATP-binding</keyword>
<comment type="caution">
    <text evidence="9">Lacks conserved residue(s) required for the propagation of feature annotation.</text>
</comment>
<evidence type="ECO:0000256" key="6">
    <source>
        <dbReference type="ARBA" id="ARBA00022777"/>
    </source>
</evidence>
<dbReference type="PANTHER" id="PTHR13697">
    <property type="entry name" value="PHOSPHOFRUCTOKINASE"/>
    <property type="match status" value="1"/>
</dbReference>
<evidence type="ECO:0000256" key="7">
    <source>
        <dbReference type="ARBA" id="ARBA00022842"/>
    </source>
</evidence>
<keyword evidence="7 9" id="KW-0460">Magnesium</keyword>
<dbReference type="UniPathway" id="UPA00109">
    <property type="reaction ID" value="UER00182"/>
</dbReference>
<evidence type="ECO:0000256" key="3">
    <source>
        <dbReference type="ARBA" id="ARBA00022490"/>
    </source>
</evidence>
<evidence type="ECO:0000256" key="8">
    <source>
        <dbReference type="ARBA" id="ARBA00023152"/>
    </source>
</evidence>
<dbReference type="InterPro" id="IPR012829">
    <property type="entry name" value="Phosphofructokinase_III"/>
</dbReference>
<keyword evidence="9" id="KW-0547">Nucleotide-binding</keyword>
<feature type="binding site" evidence="9">
    <location>
        <begin position="121"/>
        <end position="124"/>
    </location>
    <ligand>
        <name>ATP</name>
        <dbReference type="ChEBI" id="CHEBI:30616"/>
    </ligand>
</feature>
<dbReference type="Proteomes" id="UP000195101">
    <property type="component" value="Unassembled WGS sequence"/>
</dbReference>
<reference evidence="11 12" key="1">
    <citation type="submission" date="2016-08" db="EMBL/GenBank/DDBJ databases">
        <title>Genome sequence of Clavibacter michiganensis spp strain CFBP8019.</title>
        <authorList>
            <person name="Thapa S.P."/>
            <person name="Coaker G."/>
            <person name="Jacques M.-A."/>
        </authorList>
    </citation>
    <scope>NUCLEOTIDE SEQUENCE [LARGE SCALE GENOMIC DNA]</scope>
    <source>
        <strain evidence="11">CFBP8019</strain>
    </source>
</reference>
<dbReference type="NCBIfam" id="TIGR02483">
    <property type="entry name" value="PFK_mixed"/>
    <property type="match status" value="1"/>
</dbReference>
<dbReference type="InterPro" id="IPR012003">
    <property type="entry name" value="ATP_PFK_prok-type"/>
</dbReference>
<dbReference type="HAMAP" id="MF_01976">
    <property type="entry name" value="Phosphofructokinase_III"/>
    <property type="match status" value="1"/>
</dbReference>
<dbReference type="GO" id="GO:0016208">
    <property type="term" value="F:AMP binding"/>
    <property type="evidence" value="ECO:0007669"/>
    <property type="project" value="TreeGrafter"/>
</dbReference>
<dbReference type="GO" id="GO:0006002">
    <property type="term" value="P:fructose 6-phosphate metabolic process"/>
    <property type="evidence" value="ECO:0007669"/>
    <property type="project" value="InterPro"/>
</dbReference>
<comment type="similarity">
    <text evidence="9">Belongs to the phosphofructokinase type A (PFKA) family. Mixed-substrate PFK group III subfamily.</text>
</comment>
<name>A0A251YK07_9MICO</name>
<dbReference type="PRINTS" id="PR00476">
    <property type="entry name" value="PHFRCTKINASE"/>
</dbReference>
<dbReference type="GO" id="GO:0042802">
    <property type="term" value="F:identical protein binding"/>
    <property type="evidence" value="ECO:0007669"/>
    <property type="project" value="TreeGrafter"/>
</dbReference>
<dbReference type="PANTHER" id="PTHR13697:SF52">
    <property type="entry name" value="ATP-DEPENDENT 6-PHOSPHOFRUCTOKINASE 3"/>
    <property type="match status" value="1"/>
</dbReference>
<dbReference type="Pfam" id="PF00365">
    <property type="entry name" value="PFK"/>
    <property type="match status" value="1"/>
</dbReference>
<feature type="binding site" evidence="9">
    <location>
        <position position="122"/>
    </location>
    <ligand>
        <name>Mg(2+)</name>
        <dbReference type="ChEBI" id="CHEBI:18420"/>
        <note>catalytic</note>
    </ligand>
</feature>
<comment type="subunit">
    <text evidence="9">Homodimer or homotetramer.</text>
</comment>
<feature type="binding site" evidence="9">
    <location>
        <position position="181"/>
    </location>
    <ligand>
        <name>substrate</name>
        <note>ligand shared between dimeric partners</note>
    </ligand>
</feature>
<dbReference type="GO" id="GO:0030388">
    <property type="term" value="P:fructose 1,6-bisphosphate metabolic process"/>
    <property type="evidence" value="ECO:0007669"/>
    <property type="project" value="TreeGrafter"/>
</dbReference>
<dbReference type="SUPFAM" id="SSF53784">
    <property type="entry name" value="Phosphofructokinase"/>
    <property type="match status" value="1"/>
</dbReference>
<dbReference type="PROSITE" id="PS00433">
    <property type="entry name" value="PHOSPHOFRUCTOKINASE"/>
    <property type="match status" value="1"/>
</dbReference>
<dbReference type="GO" id="GO:0070095">
    <property type="term" value="F:fructose-6-phosphate binding"/>
    <property type="evidence" value="ECO:0007669"/>
    <property type="project" value="TreeGrafter"/>
</dbReference>
<proteinExistence type="inferred from homology"/>
<dbReference type="GO" id="GO:0003872">
    <property type="term" value="F:6-phosphofructokinase activity"/>
    <property type="evidence" value="ECO:0007669"/>
    <property type="project" value="UniProtKB-UniRule"/>
</dbReference>
<feature type="binding site" description="in other chain" evidence="9">
    <location>
        <begin position="144"/>
        <end position="146"/>
    </location>
    <ligand>
        <name>substrate</name>
        <note>ligand shared between dimeric partners</note>
    </ligand>
</feature>
<feature type="binding site" description="in other chain" evidence="9">
    <location>
        <begin position="290"/>
        <end position="293"/>
    </location>
    <ligand>
        <name>substrate</name>
        <note>ligand shared between dimeric partners</note>
    </ligand>
</feature>
<comment type="pathway">
    <text evidence="2 9">Carbohydrate degradation; glycolysis; D-glyceraldehyde 3-phosphate and glycerone phosphate from D-glucose: step 3/4.</text>
</comment>
<dbReference type="GO" id="GO:0005945">
    <property type="term" value="C:6-phosphofructokinase complex"/>
    <property type="evidence" value="ECO:0007669"/>
    <property type="project" value="TreeGrafter"/>
</dbReference>
<feature type="binding site" description="in other chain" evidence="9">
    <location>
        <begin position="188"/>
        <end position="190"/>
    </location>
    <ligand>
        <name>substrate</name>
        <note>ligand shared between dimeric partners</note>
    </ligand>
</feature>
<keyword evidence="3 9" id="KW-0963">Cytoplasm</keyword>
<evidence type="ECO:0000313" key="12">
    <source>
        <dbReference type="Proteomes" id="UP000195101"/>
    </source>
</evidence>
<protein>
    <recommendedName>
        <fullName evidence="9">ATP-dependent 6-phosphofructokinase</fullName>
        <shortName evidence="9">ATP-PFK</shortName>
        <shortName evidence="9">Phosphofructokinase</shortName>
        <ecNumber evidence="9">2.7.1.11</ecNumber>
    </recommendedName>
    <alternativeName>
        <fullName evidence="9">Phosphohexokinase</fullName>
    </alternativeName>
</protein>
<keyword evidence="4 9" id="KW-0808">Transferase</keyword>
<keyword evidence="6 9" id="KW-0418">Kinase</keyword>
<dbReference type="Gene3D" id="3.40.50.450">
    <property type="match status" value="1"/>
</dbReference>
<dbReference type="InterPro" id="IPR022953">
    <property type="entry name" value="ATP_PFK"/>
</dbReference>
<accession>A0A251YK07</accession>
<dbReference type="EMBL" id="MDJZ01000016">
    <property type="protein sequence ID" value="OUE24547.1"/>
    <property type="molecule type" value="Genomic_DNA"/>
</dbReference>
<dbReference type="NCBIfam" id="NF002872">
    <property type="entry name" value="PRK03202.1"/>
    <property type="match status" value="1"/>
</dbReference>
<dbReference type="GO" id="GO:0046872">
    <property type="term" value="F:metal ion binding"/>
    <property type="evidence" value="ECO:0007669"/>
    <property type="project" value="UniProtKB-KW"/>
</dbReference>
<dbReference type="GO" id="GO:0047334">
    <property type="term" value="F:diphosphate-fructose-6-phosphate 1-phosphotransferase activity"/>
    <property type="evidence" value="ECO:0007669"/>
    <property type="project" value="InterPro"/>
</dbReference>
<keyword evidence="5 9" id="KW-0479">Metal-binding</keyword>
<feature type="binding site" description="in other chain" evidence="9">
    <location>
        <position position="240"/>
    </location>
    <ligand>
        <name>substrate</name>
        <note>ligand shared between dimeric partners</note>
    </ligand>
</feature>
<evidence type="ECO:0000313" key="11">
    <source>
        <dbReference type="EMBL" id="OUE24547.1"/>
    </source>
</evidence>
<comment type="cofactor">
    <cofactor evidence="1 9">
        <name>Mg(2+)</name>
        <dbReference type="ChEBI" id="CHEBI:18420"/>
    </cofactor>
</comment>
<keyword evidence="8 9" id="KW-0324">Glycolysis</keyword>
<dbReference type="InterPro" id="IPR015912">
    <property type="entry name" value="Phosphofructokinase_CS"/>
</dbReference>